<evidence type="ECO:0000259" key="4">
    <source>
        <dbReference type="PROSITE" id="PS51118"/>
    </source>
</evidence>
<comment type="caution">
    <text evidence="5">The sequence shown here is derived from an EMBL/GenBank/DDBJ whole genome shotgun (WGS) entry which is preliminary data.</text>
</comment>
<dbReference type="GO" id="GO:0003677">
    <property type="term" value="F:DNA binding"/>
    <property type="evidence" value="ECO:0007669"/>
    <property type="project" value="UniProtKB-KW"/>
</dbReference>
<dbReference type="SUPFAM" id="SSF46785">
    <property type="entry name" value="Winged helix' DNA-binding domain"/>
    <property type="match status" value="1"/>
</dbReference>
<dbReference type="Gene3D" id="1.10.10.10">
    <property type="entry name" value="Winged helix-like DNA-binding domain superfamily/Winged helix DNA-binding domain"/>
    <property type="match status" value="1"/>
</dbReference>
<dbReference type="InterPro" id="IPR036390">
    <property type="entry name" value="WH_DNA-bd_sf"/>
</dbReference>
<proteinExistence type="predicted"/>
<reference evidence="5" key="1">
    <citation type="submission" date="2022-05" db="EMBL/GenBank/DDBJ databases">
        <title>Sphingomonas sp. strain MG17 Genome sequencing and assembly.</title>
        <authorList>
            <person name="Kim I."/>
        </authorList>
    </citation>
    <scope>NUCLEOTIDE SEQUENCE</scope>
    <source>
        <strain evidence="5">MG17</strain>
    </source>
</reference>
<gene>
    <name evidence="5" type="ORF">M9978_05680</name>
</gene>
<feature type="domain" description="HTH hxlR-type" evidence="4">
    <location>
        <begin position="40"/>
        <end position="144"/>
    </location>
</feature>
<dbReference type="InterPro" id="IPR002577">
    <property type="entry name" value="HTH_HxlR"/>
</dbReference>
<evidence type="ECO:0000313" key="6">
    <source>
        <dbReference type="Proteomes" id="UP001139451"/>
    </source>
</evidence>
<keyword evidence="2" id="KW-0238">DNA-binding</keyword>
<organism evidence="5 6">
    <name type="scientific">Sphingomonas tagetis</name>
    <dbReference type="NCBI Taxonomy" id="2949092"/>
    <lineage>
        <taxon>Bacteria</taxon>
        <taxon>Pseudomonadati</taxon>
        <taxon>Pseudomonadota</taxon>
        <taxon>Alphaproteobacteria</taxon>
        <taxon>Sphingomonadales</taxon>
        <taxon>Sphingomonadaceae</taxon>
        <taxon>Sphingomonas</taxon>
    </lineage>
</organism>
<evidence type="ECO:0000256" key="1">
    <source>
        <dbReference type="ARBA" id="ARBA00023015"/>
    </source>
</evidence>
<evidence type="ECO:0000256" key="2">
    <source>
        <dbReference type="ARBA" id="ARBA00023125"/>
    </source>
</evidence>
<dbReference type="PANTHER" id="PTHR33204">
    <property type="entry name" value="TRANSCRIPTIONAL REGULATOR, MARR FAMILY"/>
    <property type="match status" value="1"/>
</dbReference>
<keyword evidence="3" id="KW-0804">Transcription</keyword>
<dbReference type="Proteomes" id="UP001139451">
    <property type="component" value="Unassembled WGS sequence"/>
</dbReference>
<dbReference type="PROSITE" id="PS51118">
    <property type="entry name" value="HTH_HXLR"/>
    <property type="match status" value="1"/>
</dbReference>
<name>A0A9X2HM86_9SPHN</name>
<dbReference type="InterPro" id="IPR036388">
    <property type="entry name" value="WH-like_DNA-bd_sf"/>
</dbReference>
<sequence>MCPHGRRGGLNEPDDIDASAHAAIAALTRHMAVHGKSRDGPVRSLSAYVGDRWSTLILLVLDTGTWRHAALRRVLGEISHEGAISQRVLTLKLRSLERDGLVHRDTTTDTPPRVSYRLTSNGQGLVGEIRGVLGWIEDHSADVVAARCRFDAREM</sequence>
<dbReference type="RefSeq" id="WP_254292014.1">
    <property type="nucleotide sequence ID" value="NZ_JAMLDX010000003.1"/>
</dbReference>
<protein>
    <submittedName>
        <fullName evidence="5">Helix-turn-helix transcriptional regulator</fullName>
    </submittedName>
</protein>
<keyword evidence="6" id="KW-1185">Reference proteome</keyword>
<evidence type="ECO:0000313" key="5">
    <source>
        <dbReference type="EMBL" id="MCP3729918.1"/>
    </source>
</evidence>
<dbReference type="AlphaFoldDB" id="A0A9X2HM86"/>
<dbReference type="EMBL" id="JAMLDX010000003">
    <property type="protein sequence ID" value="MCP3729918.1"/>
    <property type="molecule type" value="Genomic_DNA"/>
</dbReference>
<keyword evidence="1" id="KW-0805">Transcription regulation</keyword>
<evidence type="ECO:0000256" key="3">
    <source>
        <dbReference type="ARBA" id="ARBA00023163"/>
    </source>
</evidence>
<dbReference type="PANTHER" id="PTHR33204:SF39">
    <property type="entry name" value="TRANSCRIPTIONAL REGULATORY PROTEIN"/>
    <property type="match status" value="1"/>
</dbReference>
<dbReference type="Pfam" id="PF01638">
    <property type="entry name" value="HxlR"/>
    <property type="match status" value="1"/>
</dbReference>
<accession>A0A9X2HM86</accession>